<dbReference type="EMBL" id="SPHZ02000007">
    <property type="protein sequence ID" value="KAF0905025.1"/>
    <property type="molecule type" value="Genomic_DNA"/>
</dbReference>
<evidence type="ECO:0008006" key="9">
    <source>
        <dbReference type="Google" id="ProtNLM"/>
    </source>
</evidence>
<feature type="domain" description="Wall-associated receptor kinase C-terminal" evidence="6">
    <location>
        <begin position="178"/>
        <end position="241"/>
    </location>
</feature>
<dbReference type="PANTHER" id="PTHR33138">
    <property type="entry name" value="OS01G0690200 PROTEIN"/>
    <property type="match status" value="1"/>
</dbReference>
<organism evidence="7 8">
    <name type="scientific">Oryza meyeriana var. granulata</name>
    <dbReference type="NCBI Taxonomy" id="110450"/>
    <lineage>
        <taxon>Eukaryota</taxon>
        <taxon>Viridiplantae</taxon>
        <taxon>Streptophyta</taxon>
        <taxon>Embryophyta</taxon>
        <taxon>Tracheophyta</taxon>
        <taxon>Spermatophyta</taxon>
        <taxon>Magnoliopsida</taxon>
        <taxon>Liliopsida</taxon>
        <taxon>Poales</taxon>
        <taxon>Poaceae</taxon>
        <taxon>BOP clade</taxon>
        <taxon>Oryzoideae</taxon>
        <taxon>Oryzeae</taxon>
        <taxon>Oryzinae</taxon>
        <taxon>Oryza</taxon>
        <taxon>Oryza meyeriana</taxon>
    </lineage>
</organism>
<accession>A0A6G1CWQ2</accession>
<dbReference type="Pfam" id="PF13947">
    <property type="entry name" value="GUB_WAK_bind"/>
    <property type="match status" value="1"/>
</dbReference>
<evidence type="ECO:0000256" key="1">
    <source>
        <dbReference type="ARBA" id="ARBA00004167"/>
    </source>
</evidence>
<feature type="signal peptide" evidence="4">
    <location>
        <begin position="1"/>
        <end position="24"/>
    </location>
</feature>
<evidence type="ECO:0000313" key="7">
    <source>
        <dbReference type="EMBL" id="KAF0905025.1"/>
    </source>
</evidence>
<dbReference type="InterPro" id="IPR032872">
    <property type="entry name" value="WAK_assoc_C"/>
</dbReference>
<evidence type="ECO:0000313" key="8">
    <source>
        <dbReference type="Proteomes" id="UP000479710"/>
    </source>
</evidence>
<dbReference type="InterPro" id="IPR025287">
    <property type="entry name" value="WAK_GUB"/>
</dbReference>
<dbReference type="Pfam" id="PF14380">
    <property type="entry name" value="WAK_assoc"/>
    <property type="match status" value="2"/>
</dbReference>
<dbReference type="Proteomes" id="UP000479710">
    <property type="component" value="Unassembled WGS sequence"/>
</dbReference>
<evidence type="ECO:0000256" key="4">
    <source>
        <dbReference type="SAM" id="SignalP"/>
    </source>
</evidence>
<dbReference type="OrthoDB" id="635050at2759"/>
<dbReference type="GO" id="GO:0030247">
    <property type="term" value="F:polysaccharide binding"/>
    <property type="evidence" value="ECO:0007669"/>
    <property type="project" value="InterPro"/>
</dbReference>
<sequence length="434" mass="47469">MPPFPLLLLLLVASFLKLPTPASSAKSSRPGCSPTSSCGNLTISYPFWLEEPGRPPCGSPPFQLKCNSSGAFLVRSVRESYRVVSIFTGNNSFHVVDENLPLATGCPAMPFNISLGIWQAPFIISRANAELHFLLCNKSLPLAPPGFRSQSCDRNSFVGLAGEYGLSSHRVQGGIPPGCKFTVVPILERPNGSRDGYVDSMRSGFLLEWAGASDDCPKCVASGGQCTYGEGLRFTCNCTDGIHPEKCGEFGKSKGARKEYEEAQVGFDCFFQTYQVVRIFTDNSSVVVVDRSLPLESGCPVPWFNISIGFVMGPLLISRANKELVFVHNCTTKRQGAPPQGSRRMPCSSHESFVFLGEERRRYSPPECSLSVVPVLGFQDGDYVASMRQGFLLEWMLVPGDCQKCSASGGKCEYSSDGMGFTWRPQPHELRCRR</sequence>
<keyword evidence="3" id="KW-0325">Glycoprotein</keyword>
<comment type="subcellular location">
    <subcellularLocation>
        <location evidence="1">Membrane</location>
        <topology evidence="1">Single-pass membrane protein</topology>
    </subcellularLocation>
</comment>
<comment type="caution">
    <text evidence="7">The sequence shown here is derived from an EMBL/GenBank/DDBJ whole genome shotgun (WGS) entry which is preliminary data.</text>
</comment>
<protein>
    <recommendedName>
        <fullName evidence="9">Wall-associated receptor kinase galacturonan-binding domain-containing protein</fullName>
    </recommendedName>
</protein>
<evidence type="ECO:0000256" key="2">
    <source>
        <dbReference type="ARBA" id="ARBA00022729"/>
    </source>
</evidence>
<dbReference type="GO" id="GO:0016020">
    <property type="term" value="C:membrane"/>
    <property type="evidence" value="ECO:0007669"/>
    <property type="project" value="UniProtKB-SubCell"/>
</dbReference>
<feature type="domain" description="Wall-associated receptor kinase galacturonan-binding" evidence="5">
    <location>
        <begin position="32"/>
        <end position="97"/>
    </location>
</feature>
<name>A0A6G1CWQ2_9ORYZ</name>
<dbReference type="AlphaFoldDB" id="A0A6G1CWQ2"/>
<evidence type="ECO:0000259" key="5">
    <source>
        <dbReference type="Pfam" id="PF13947"/>
    </source>
</evidence>
<keyword evidence="8" id="KW-1185">Reference proteome</keyword>
<gene>
    <name evidence="7" type="ORF">E2562_000836</name>
</gene>
<dbReference type="PANTHER" id="PTHR33138:SF56">
    <property type="entry name" value="OS01G0137282 PROTEIN"/>
    <property type="match status" value="1"/>
</dbReference>
<keyword evidence="2 4" id="KW-0732">Signal</keyword>
<evidence type="ECO:0000256" key="3">
    <source>
        <dbReference type="ARBA" id="ARBA00023180"/>
    </source>
</evidence>
<evidence type="ECO:0000259" key="6">
    <source>
        <dbReference type="Pfam" id="PF14380"/>
    </source>
</evidence>
<feature type="chain" id="PRO_5026035708" description="Wall-associated receptor kinase galacturonan-binding domain-containing protein" evidence="4">
    <location>
        <begin position="25"/>
        <end position="434"/>
    </location>
</feature>
<feature type="domain" description="Wall-associated receptor kinase C-terminal" evidence="6">
    <location>
        <begin position="364"/>
        <end position="421"/>
    </location>
</feature>
<proteinExistence type="predicted"/>
<reference evidence="7 8" key="1">
    <citation type="submission" date="2019-11" db="EMBL/GenBank/DDBJ databases">
        <title>Whole genome sequence of Oryza granulata.</title>
        <authorList>
            <person name="Li W."/>
        </authorList>
    </citation>
    <scope>NUCLEOTIDE SEQUENCE [LARGE SCALE GENOMIC DNA]</scope>
    <source>
        <strain evidence="8">cv. Menghai</strain>
        <tissue evidence="7">Leaf</tissue>
    </source>
</reference>